<reference evidence="1" key="1">
    <citation type="submission" date="2020-08" db="EMBL/GenBank/DDBJ databases">
        <title>Multicomponent nature underlies the extraordinary mechanical properties of spider dragline silk.</title>
        <authorList>
            <person name="Kono N."/>
            <person name="Nakamura H."/>
            <person name="Mori M."/>
            <person name="Yoshida Y."/>
            <person name="Ohtoshi R."/>
            <person name="Malay A.D."/>
            <person name="Moran D.A.P."/>
            <person name="Tomita M."/>
            <person name="Numata K."/>
            <person name="Arakawa K."/>
        </authorList>
    </citation>
    <scope>NUCLEOTIDE SEQUENCE</scope>
</reference>
<sequence length="73" mass="8394">MPPFSKSIHRTICGNVDGLLPALRSSRARETSRRCTCREEEFRLLENGGLLNALMLVVTCNRLWSVKFRKQDD</sequence>
<name>A0A8X6R046_NEPPI</name>
<dbReference type="AlphaFoldDB" id="A0A8X6R046"/>
<evidence type="ECO:0000313" key="1">
    <source>
        <dbReference type="EMBL" id="GFU61290.1"/>
    </source>
</evidence>
<dbReference type="EMBL" id="BMAW01040865">
    <property type="protein sequence ID" value="GFU61290.1"/>
    <property type="molecule type" value="Genomic_DNA"/>
</dbReference>
<organism evidence="1 2">
    <name type="scientific">Nephila pilipes</name>
    <name type="common">Giant wood spider</name>
    <name type="synonym">Nephila maculata</name>
    <dbReference type="NCBI Taxonomy" id="299642"/>
    <lineage>
        <taxon>Eukaryota</taxon>
        <taxon>Metazoa</taxon>
        <taxon>Ecdysozoa</taxon>
        <taxon>Arthropoda</taxon>
        <taxon>Chelicerata</taxon>
        <taxon>Arachnida</taxon>
        <taxon>Araneae</taxon>
        <taxon>Araneomorphae</taxon>
        <taxon>Entelegynae</taxon>
        <taxon>Araneoidea</taxon>
        <taxon>Nephilidae</taxon>
        <taxon>Nephila</taxon>
    </lineage>
</organism>
<comment type="caution">
    <text evidence="1">The sequence shown here is derived from an EMBL/GenBank/DDBJ whole genome shotgun (WGS) entry which is preliminary data.</text>
</comment>
<proteinExistence type="predicted"/>
<evidence type="ECO:0000313" key="2">
    <source>
        <dbReference type="Proteomes" id="UP000887013"/>
    </source>
</evidence>
<accession>A0A8X6R046</accession>
<dbReference type="Proteomes" id="UP000887013">
    <property type="component" value="Unassembled WGS sequence"/>
</dbReference>
<gene>
    <name evidence="1" type="ORF">NPIL_648031</name>
</gene>
<protein>
    <submittedName>
        <fullName evidence="1">Uncharacterized protein</fullName>
    </submittedName>
</protein>
<keyword evidence="2" id="KW-1185">Reference proteome</keyword>